<comment type="subcellular location">
    <subcellularLocation>
        <location evidence="5">Cytoplasm</location>
    </subcellularLocation>
</comment>
<evidence type="ECO:0000256" key="4">
    <source>
        <dbReference type="ARBA" id="ARBA00022917"/>
    </source>
</evidence>
<comment type="subunit">
    <text evidence="5">Component of the eukaryotic translation initiation factor 3 (eIF-3) complex.</text>
</comment>
<dbReference type="Pfam" id="PF05091">
    <property type="entry name" value="eIF-3_zeta"/>
    <property type="match status" value="1"/>
</dbReference>
<dbReference type="GO" id="GO:0033290">
    <property type="term" value="C:eukaryotic 48S preinitiation complex"/>
    <property type="evidence" value="ECO:0007669"/>
    <property type="project" value="UniProtKB-UniRule"/>
</dbReference>
<dbReference type="PANTHER" id="PTHR12399:SF0">
    <property type="entry name" value="EUKARYOTIC TRANSLATION INITIATION FACTOR 3 SUBUNIT D"/>
    <property type="match status" value="1"/>
</dbReference>
<evidence type="ECO:0000256" key="7">
    <source>
        <dbReference type="SAM" id="Phobius"/>
    </source>
</evidence>
<dbReference type="OrthoDB" id="16538at2759"/>
<dbReference type="Proteomes" id="UP000494206">
    <property type="component" value="Unassembled WGS sequence"/>
</dbReference>
<evidence type="ECO:0000256" key="5">
    <source>
        <dbReference type="HAMAP-Rule" id="MF_03003"/>
    </source>
</evidence>
<proteinExistence type="inferred from homology"/>
<gene>
    <name evidence="5" type="primary">eif-3.D</name>
    <name evidence="9" type="ORF">CBOVIS_LOCUS12966</name>
</gene>
<dbReference type="GO" id="GO:0005852">
    <property type="term" value="C:eukaryotic translation initiation factor 3 complex"/>
    <property type="evidence" value="ECO:0007669"/>
    <property type="project" value="UniProtKB-UniRule"/>
</dbReference>
<dbReference type="FunFam" id="1.20.144.10:FF:000039">
    <property type="entry name" value="PhosphoLipid PhosPhatase homolog"/>
    <property type="match status" value="1"/>
</dbReference>
<dbReference type="HAMAP" id="MF_03003">
    <property type="entry name" value="eIF3d"/>
    <property type="match status" value="1"/>
</dbReference>
<evidence type="ECO:0000256" key="2">
    <source>
        <dbReference type="ARBA" id="ARBA00022540"/>
    </source>
</evidence>
<keyword evidence="2 5" id="KW-0396">Initiation factor</keyword>
<evidence type="ECO:0000256" key="6">
    <source>
        <dbReference type="SAM" id="MobiDB-lite"/>
    </source>
</evidence>
<dbReference type="SUPFAM" id="SSF48317">
    <property type="entry name" value="Acid phosphatase/Vanadium-dependent haloperoxidase"/>
    <property type="match status" value="1"/>
</dbReference>
<evidence type="ECO:0000313" key="9">
    <source>
        <dbReference type="EMBL" id="CAB3411586.1"/>
    </source>
</evidence>
<accession>A0A8S1FCE7</accession>
<dbReference type="GO" id="GO:0016282">
    <property type="term" value="C:eukaryotic 43S preinitiation complex"/>
    <property type="evidence" value="ECO:0007669"/>
    <property type="project" value="UniProtKB-UniRule"/>
</dbReference>
<dbReference type="GO" id="GO:0001732">
    <property type="term" value="P:formation of cytoplasmic translation initiation complex"/>
    <property type="evidence" value="ECO:0007669"/>
    <property type="project" value="UniProtKB-UniRule"/>
</dbReference>
<comment type="function">
    <text evidence="5">mRNA cap-binding component of the eukaryotic translation initiation factor 3 (eIF-3) complex, which is involved in protein synthesis of a specialized repertoire of mRNAs and, together with other initiation factors, stimulates binding of mRNA and methionyl-tRNAi to the 40S ribosome. The eIF-3 complex specifically targets and initiates translation of a subset of mRNAs involved in cell proliferation. In the eIF-3 complex, eif3d specifically recognizes and binds the 7-methylguanosine cap of a subset of mRNAs.</text>
</comment>
<dbReference type="GO" id="GO:0098808">
    <property type="term" value="F:mRNA cap binding"/>
    <property type="evidence" value="ECO:0007669"/>
    <property type="project" value="UniProtKB-UniRule"/>
</dbReference>
<keyword evidence="7" id="KW-0812">Transmembrane</keyword>
<feature type="transmembrane region" description="Helical" evidence="7">
    <location>
        <begin position="37"/>
        <end position="57"/>
    </location>
</feature>
<keyword evidence="3" id="KW-0694">RNA-binding</keyword>
<keyword evidence="7" id="KW-1133">Transmembrane helix</keyword>
<feature type="transmembrane region" description="Helical" evidence="7">
    <location>
        <begin position="255"/>
        <end position="278"/>
    </location>
</feature>
<feature type="transmembrane region" description="Helical" evidence="7">
    <location>
        <begin position="198"/>
        <end position="217"/>
    </location>
</feature>
<comment type="caution">
    <text evidence="9">The sequence shown here is derived from an EMBL/GenBank/DDBJ whole genome shotgun (WGS) entry which is preliminary data.</text>
</comment>
<feature type="transmembrane region" description="Helical" evidence="7">
    <location>
        <begin position="88"/>
        <end position="108"/>
    </location>
</feature>
<comment type="domain">
    <text evidence="5">The RNA gate region regulates mRNA cap recognition to prevent promiscuous mRNA-binding before assembly of eif3d into the full eukaryotic translation initiation factor 3 (eIF-3) complex.</text>
</comment>
<dbReference type="GO" id="GO:0002191">
    <property type="term" value="P:cap-dependent translational initiation"/>
    <property type="evidence" value="ECO:0007669"/>
    <property type="project" value="UniProtKB-UniRule"/>
</dbReference>
<evidence type="ECO:0000259" key="8">
    <source>
        <dbReference type="SMART" id="SM00014"/>
    </source>
</evidence>
<dbReference type="InterPro" id="IPR000326">
    <property type="entry name" value="PAP2/HPO"/>
</dbReference>
<reference evidence="9 10" key="1">
    <citation type="submission" date="2020-04" db="EMBL/GenBank/DDBJ databases">
        <authorList>
            <person name="Laetsch R D."/>
            <person name="Stevens L."/>
            <person name="Kumar S."/>
            <person name="Blaxter L. M."/>
        </authorList>
    </citation>
    <scope>NUCLEOTIDE SEQUENCE [LARGE SCALE GENOMIC DNA]</scope>
</reference>
<keyword evidence="1 5" id="KW-0963">Cytoplasm</keyword>
<feature type="region of interest" description="Disordered" evidence="6">
    <location>
        <begin position="430"/>
        <end position="454"/>
    </location>
</feature>
<name>A0A8S1FCE7_9PELO</name>
<dbReference type="InterPro" id="IPR036938">
    <property type="entry name" value="PAP2/HPO_sf"/>
</dbReference>
<sequence>MSERVLRRTTFSGRLLRATSDEIEEGNRYIWKGLGSMVLDIAIVLTVTCSLFLWFSGKGITPYERPLPCADESIRNPFKENTVGIKHLLAVSLASPFFIIGLVEAIIYYNSKGSNRFQKFFATTTIIYLKYLLVYAGCTFMMEFLKCYVGRLRPHFVSVCRPDWSRVDCSNPNSFIEPKDLICTNPETRRIRTARTSFPSGHTAAAFHVFFFLYIYLQRIAKTVNLPHVTLVRNVFIPIYGIWAVFTAVTRVTDYWHFPTDVLGGFILAIVFVAPAFFKSWTSMPLPKFELLNITDNAEGWGPPPSTTSDNEVFQQFNKGDRIGRVADWLGVDRMYRRGNDRYNERVYGSAATAGSQFDYVHGLDEKSFQMVDSSRPIQRNAPRNFRTRQIQLRKLMQKELEKREFASQTQNLRMKRSIAKEQQKAFKMWQRRGGNARQGHRNGRLGGDRPKERLPSVQVRSEWTVLEEMNLSAFSKLALPSVNPGEDIGDHQYGILQYFDKAVDRATVKNAIPLQRCAGVYYHETTTEDAVIQELAQTGVGNVFGTDIILATLMTAPRSVYSWDIVAYRVGDKLFFDKRNTRDILNPVETLTVSETSTDPPPFDGAGINNGKDLATEAFYINQNFRRQIVKRNEEGYKMAHPEPPFDDEEAGDNGTGYRYRKWNLGTGVDGKPVELVVRTELDAVMMGPKNNVQFMTIKAFNEWDSSLSGGVDWRTKLDVQKGAVLATEIKNNSAKVAKWTLQALLAGADIMKLGYVSRANFRSTQNHVILGSQYVKPMEFANNISLSMDNCWGILRCVIDSCMKQKPGKYLLMKDPQAPIIRLYALPDGTFESEHDESEEESSDEDQ</sequence>
<feature type="domain" description="Phosphatidic acid phosphatase type 2/haloperoxidase" evidence="8">
    <location>
        <begin position="127"/>
        <end position="277"/>
    </location>
</feature>
<dbReference type="SMART" id="SM00014">
    <property type="entry name" value="acidPPc"/>
    <property type="match status" value="1"/>
</dbReference>
<organism evidence="9 10">
    <name type="scientific">Caenorhabditis bovis</name>
    <dbReference type="NCBI Taxonomy" id="2654633"/>
    <lineage>
        <taxon>Eukaryota</taxon>
        <taxon>Metazoa</taxon>
        <taxon>Ecdysozoa</taxon>
        <taxon>Nematoda</taxon>
        <taxon>Chromadorea</taxon>
        <taxon>Rhabditida</taxon>
        <taxon>Rhabditina</taxon>
        <taxon>Rhabditomorpha</taxon>
        <taxon>Rhabditoidea</taxon>
        <taxon>Rhabditidae</taxon>
        <taxon>Peloderinae</taxon>
        <taxon>Caenorhabditis</taxon>
    </lineage>
</organism>
<feature type="transmembrane region" description="Helical" evidence="7">
    <location>
        <begin position="229"/>
        <end position="249"/>
    </location>
</feature>
<evidence type="ECO:0000256" key="3">
    <source>
        <dbReference type="ARBA" id="ARBA00022884"/>
    </source>
</evidence>
<comment type="caution">
    <text evidence="5">Lacks conserved residue(s) required for the propagation of feature annotation.</text>
</comment>
<dbReference type="PANTHER" id="PTHR12399">
    <property type="entry name" value="EUKARYOTIC TRANSLATION INITIATION FACTOR 3 SUBUNIT 7"/>
    <property type="match status" value="1"/>
</dbReference>
<keyword evidence="10" id="KW-1185">Reference proteome</keyword>
<protein>
    <recommendedName>
        <fullName evidence="5">Eukaryotic translation initiation factor 3 subunit D</fullName>
        <shortName evidence="5">eIF3d</shortName>
    </recommendedName>
    <alternativeName>
        <fullName evidence="5">Eukaryotic translation initiation factor 3 subunit 7</fullName>
    </alternativeName>
</protein>
<dbReference type="InterPro" id="IPR007783">
    <property type="entry name" value="eIF3d"/>
</dbReference>
<keyword evidence="4 5" id="KW-0648">Protein biosynthesis</keyword>
<evidence type="ECO:0000256" key="1">
    <source>
        <dbReference type="ARBA" id="ARBA00022490"/>
    </source>
</evidence>
<comment type="similarity">
    <text evidence="5">Belongs to the eIF-3 subunit D family.</text>
</comment>
<dbReference type="AlphaFoldDB" id="A0A8S1FCE7"/>
<keyword evidence="7" id="KW-0472">Membrane</keyword>
<evidence type="ECO:0000313" key="10">
    <source>
        <dbReference type="Proteomes" id="UP000494206"/>
    </source>
</evidence>
<dbReference type="GO" id="GO:0003743">
    <property type="term" value="F:translation initiation factor activity"/>
    <property type="evidence" value="ECO:0007669"/>
    <property type="project" value="UniProtKB-UniRule"/>
</dbReference>
<dbReference type="EMBL" id="CADEPM010000014">
    <property type="protein sequence ID" value="CAB3411586.1"/>
    <property type="molecule type" value="Genomic_DNA"/>
</dbReference>
<feature type="transmembrane region" description="Helical" evidence="7">
    <location>
        <begin position="120"/>
        <end position="142"/>
    </location>
</feature>
<dbReference type="Gene3D" id="1.20.144.10">
    <property type="entry name" value="Phosphatidic acid phosphatase type 2/haloperoxidase"/>
    <property type="match status" value="1"/>
</dbReference>
<dbReference type="Pfam" id="PF01569">
    <property type="entry name" value="PAP2"/>
    <property type="match status" value="1"/>
</dbReference>